<sequence length="78" mass="9024">MRISLTIVISLNIVMRIIAFPLLMRILAVVLMDSLVMSLIMRMGETLVMRRGRKERLMLILPNLGKSFMLMVKKGRSY</sequence>
<organism evidence="1 2">
    <name type="scientific">Rhododendron griersonianum</name>
    <dbReference type="NCBI Taxonomy" id="479676"/>
    <lineage>
        <taxon>Eukaryota</taxon>
        <taxon>Viridiplantae</taxon>
        <taxon>Streptophyta</taxon>
        <taxon>Embryophyta</taxon>
        <taxon>Tracheophyta</taxon>
        <taxon>Spermatophyta</taxon>
        <taxon>Magnoliopsida</taxon>
        <taxon>eudicotyledons</taxon>
        <taxon>Gunneridae</taxon>
        <taxon>Pentapetalae</taxon>
        <taxon>asterids</taxon>
        <taxon>Ericales</taxon>
        <taxon>Ericaceae</taxon>
        <taxon>Ericoideae</taxon>
        <taxon>Rhodoreae</taxon>
        <taxon>Rhododendron</taxon>
    </lineage>
</organism>
<comment type="caution">
    <text evidence="1">The sequence shown here is derived from an EMBL/GenBank/DDBJ whole genome shotgun (WGS) entry which is preliminary data.</text>
</comment>
<proteinExistence type="predicted"/>
<evidence type="ECO:0000313" key="2">
    <source>
        <dbReference type="Proteomes" id="UP000823749"/>
    </source>
</evidence>
<keyword evidence="2" id="KW-1185">Reference proteome</keyword>
<accession>A0AAV6KCL2</accession>
<dbReference type="EMBL" id="JACTNZ010000005">
    <property type="protein sequence ID" value="KAG5550085.1"/>
    <property type="molecule type" value="Genomic_DNA"/>
</dbReference>
<dbReference type="AlphaFoldDB" id="A0AAV6KCL2"/>
<name>A0AAV6KCL2_9ERIC</name>
<reference evidence="1" key="1">
    <citation type="submission" date="2020-08" db="EMBL/GenBank/DDBJ databases">
        <title>Plant Genome Project.</title>
        <authorList>
            <person name="Zhang R.-G."/>
        </authorList>
    </citation>
    <scope>NUCLEOTIDE SEQUENCE</scope>
    <source>
        <strain evidence="1">WSP0</strain>
        <tissue evidence="1">Leaf</tissue>
    </source>
</reference>
<dbReference type="Proteomes" id="UP000823749">
    <property type="component" value="Chromosome 5"/>
</dbReference>
<evidence type="ECO:0000313" key="1">
    <source>
        <dbReference type="EMBL" id="KAG5550085.1"/>
    </source>
</evidence>
<protein>
    <submittedName>
        <fullName evidence="1">Uncharacterized protein</fullName>
    </submittedName>
</protein>
<gene>
    <name evidence="1" type="ORF">RHGRI_015138</name>
</gene>